<protein>
    <submittedName>
        <fullName evidence="2">Uncharacterized protein</fullName>
    </submittedName>
</protein>
<gene>
    <name evidence="2" type="ordered locus">HCH_06555</name>
</gene>
<dbReference type="HOGENOM" id="CLU_2649405_0_0_6"/>
<evidence type="ECO:0000313" key="3">
    <source>
        <dbReference type="Proteomes" id="UP000000238"/>
    </source>
</evidence>
<organism evidence="2 3">
    <name type="scientific">Hahella chejuensis (strain KCTC 2396)</name>
    <dbReference type="NCBI Taxonomy" id="349521"/>
    <lineage>
        <taxon>Bacteria</taxon>
        <taxon>Pseudomonadati</taxon>
        <taxon>Pseudomonadota</taxon>
        <taxon>Gammaproteobacteria</taxon>
        <taxon>Oceanospirillales</taxon>
        <taxon>Hahellaceae</taxon>
        <taxon>Hahella</taxon>
    </lineage>
</organism>
<evidence type="ECO:0000313" key="2">
    <source>
        <dbReference type="EMBL" id="ABC33193.1"/>
    </source>
</evidence>
<reference evidence="2 3" key="1">
    <citation type="journal article" date="2005" name="Nucleic Acids Res.">
        <title>Genomic blueprint of Hahella chejuensis, a marine microbe producing an algicidal agent.</title>
        <authorList>
            <person name="Jeong H."/>
            <person name="Yim J.H."/>
            <person name="Lee C."/>
            <person name="Choi S.-H."/>
            <person name="Park Y.K."/>
            <person name="Yoon S.H."/>
            <person name="Hur C.-G."/>
            <person name="Kang H.-Y."/>
            <person name="Kim D."/>
            <person name="Lee H.H."/>
            <person name="Park K.H."/>
            <person name="Park S.-H."/>
            <person name="Park H.-S."/>
            <person name="Lee H.K."/>
            <person name="Oh T.K."/>
            <person name="Kim J.F."/>
        </authorList>
    </citation>
    <scope>NUCLEOTIDE SEQUENCE [LARGE SCALE GENOMIC DNA]</scope>
    <source>
        <strain evidence="2 3">KCTC 2396</strain>
    </source>
</reference>
<sequence>MRTQVVLLLGGLMADTKEAKKKSKNALTEFQMEQWARELDTTEGLERLGREAAEWAKKKSQQHQEKSSQKPLPVTR</sequence>
<name>Q2S831_HAHCH</name>
<accession>Q2S831</accession>
<keyword evidence="3" id="KW-1185">Reference proteome</keyword>
<feature type="compositionally biased region" description="Basic and acidic residues" evidence="1">
    <location>
        <begin position="50"/>
        <end position="68"/>
    </location>
</feature>
<dbReference type="AlphaFoldDB" id="Q2S831"/>
<proteinExistence type="predicted"/>
<evidence type="ECO:0000256" key="1">
    <source>
        <dbReference type="SAM" id="MobiDB-lite"/>
    </source>
</evidence>
<dbReference type="EMBL" id="CP000155">
    <property type="protein sequence ID" value="ABC33193.1"/>
    <property type="molecule type" value="Genomic_DNA"/>
</dbReference>
<feature type="region of interest" description="Disordered" evidence="1">
    <location>
        <begin position="50"/>
        <end position="76"/>
    </location>
</feature>
<dbReference type="KEGG" id="hch:HCH_06555"/>
<dbReference type="Proteomes" id="UP000000238">
    <property type="component" value="Chromosome"/>
</dbReference>